<evidence type="ECO:0000313" key="2">
    <source>
        <dbReference type="Proteomes" id="UP000615446"/>
    </source>
</evidence>
<organism evidence="1 2">
    <name type="scientific">Rhizophagus clarus</name>
    <dbReference type="NCBI Taxonomy" id="94130"/>
    <lineage>
        <taxon>Eukaryota</taxon>
        <taxon>Fungi</taxon>
        <taxon>Fungi incertae sedis</taxon>
        <taxon>Mucoromycota</taxon>
        <taxon>Glomeromycotina</taxon>
        <taxon>Glomeromycetes</taxon>
        <taxon>Glomerales</taxon>
        <taxon>Glomeraceae</taxon>
        <taxon>Rhizophagus</taxon>
    </lineage>
</organism>
<dbReference type="Proteomes" id="UP000615446">
    <property type="component" value="Unassembled WGS sequence"/>
</dbReference>
<comment type="caution">
    <text evidence="1">The sequence shown here is derived from an EMBL/GenBank/DDBJ whole genome shotgun (WGS) entry which is preliminary data.</text>
</comment>
<accession>A0A8H3MDG7</accession>
<dbReference type="AlphaFoldDB" id="A0A8H3MDG7"/>
<name>A0A8H3MDG7_9GLOM</name>
<proteinExistence type="predicted"/>
<evidence type="ECO:0000313" key="1">
    <source>
        <dbReference type="EMBL" id="GET02701.1"/>
    </source>
</evidence>
<reference evidence="1" key="1">
    <citation type="submission" date="2019-10" db="EMBL/GenBank/DDBJ databases">
        <title>Conservation and host-specific expression of non-tandemly repeated heterogenous ribosome RNA gene in arbuscular mycorrhizal fungi.</title>
        <authorList>
            <person name="Maeda T."/>
            <person name="Kobayashi Y."/>
            <person name="Nakagawa T."/>
            <person name="Ezawa T."/>
            <person name="Yamaguchi K."/>
            <person name="Bino T."/>
            <person name="Nishimoto Y."/>
            <person name="Shigenobu S."/>
            <person name="Kawaguchi M."/>
        </authorList>
    </citation>
    <scope>NUCLEOTIDE SEQUENCE</scope>
    <source>
        <strain evidence="1">HR1</strain>
    </source>
</reference>
<sequence length="129" mass="14814">MNSRANISTSTSSTESCVDSVIIMSRPTSLIMNYLSIVLIEVKPVALTILLSHSTQFIIFDRKKGYLLSRIEKLLTDENSSSYILYQEIKKYNVDLRYTNLKGFNARSSVFRPFMHVKKQKLRIGMTII</sequence>
<dbReference type="EMBL" id="BLAL01000315">
    <property type="protein sequence ID" value="GET02701.1"/>
    <property type="molecule type" value="Genomic_DNA"/>
</dbReference>
<gene>
    <name evidence="1" type="ORF">RCL2_002907300</name>
</gene>
<protein>
    <submittedName>
        <fullName evidence="1">Uncharacterized protein</fullName>
    </submittedName>
</protein>